<dbReference type="AlphaFoldDB" id="A0A6A6EJ01"/>
<dbReference type="Proteomes" id="UP000800200">
    <property type="component" value="Unassembled WGS sequence"/>
</dbReference>
<dbReference type="SUPFAM" id="SSF56112">
    <property type="entry name" value="Protein kinase-like (PK-like)"/>
    <property type="match status" value="1"/>
</dbReference>
<dbReference type="OrthoDB" id="10252171at2759"/>
<feature type="domain" description="Protein kinase" evidence="1">
    <location>
        <begin position="1"/>
        <end position="115"/>
    </location>
</feature>
<dbReference type="GO" id="GO:0004672">
    <property type="term" value="F:protein kinase activity"/>
    <property type="evidence" value="ECO:0007669"/>
    <property type="project" value="InterPro"/>
</dbReference>
<keyword evidence="2" id="KW-0808">Transferase</keyword>
<organism evidence="2 3">
    <name type="scientific">Zopfia rhizophila CBS 207.26</name>
    <dbReference type="NCBI Taxonomy" id="1314779"/>
    <lineage>
        <taxon>Eukaryota</taxon>
        <taxon>Fungi</taxon>
        <taxon>Dikarya</taxon>
        <taxon>Ascomycota</taxon>
        <taxon>Pezizomycotina</taxon>
        <taxon>Dothideomycetes</taxon>
        <taxon>Dothideomycetes incertae sedis</taxon>
        <taxon>Zopfiaceae</taxon>
        <taxon>Zopfia</taxon>
    </lineage>
</organism>
<dbReference type="SMART" id="SM00220">
    <property type="entry name" value="S_TKc"/>
    <property type="match status" value="1"/>
</dbReference>
<keyword evidence="2" id="KW-0418">Kinase</keyword>
<feature type="non-terminal residue" evidence="2">
    <location>
        <position position="115"/>
    </location>
</feature>
<sequence length="115" mass="13041">IYLAMEYIIPGDLEKNLASSWTENDTKLAVRQLLRGLEIMHSNNVTHRDLKPQIHPVHVKIGDFGISKRVPENSSTKLDTRFSIHGYTAPEVTLGETYTSAVDLWSLGCIIYRMI</sequence>
<feature type="non-terminal residue" evidence="2">
    <location>
        <position position="1"/>
    </location>
</feature>
<keyword evidence="3" id="KW-1185">Reference proteome</keyword>
<gene>
    <name evidence="2" type="ORF">K469DRAFT_481165</name>
</gene>
<accession>A0A6A6EJ01</accession>
<dbReference type="GO" id="GO:0005524">
    <property type="term" value="F:ATP binding"/>
    <property type="evidence" value="ECO:0007669"/>
    <property type="project" value="InterPro"/>
</dbReference>
<dbReference type="Gene3D" id="1.10.510.10">
    <property type="entry name" value="Transferase(Phosphotransferase) domain 1"/>
    <property type="match status" value="1"/>
</dbReference>
<dbReference type="Pfam" id="PF00069">
    <property type="entry name" value="Pkinase"/>
    <property type="match status" value="1"/>
</dbReference>
<evidence type="ECO:0000313" key="2">
    <source>
        <dbReference type="EMBL" id="KAF2190698.1"/>
    </source>
</evidence>
<evidence type="ECO:0000259" key="1">
    <source>
        <dbReference type="PROSITE" id="PS50011"/>
    </source>
</evidence>
<proteinExistence type="predicted"/>
<dbReference type="PANTHER" id="PTHR24347">
    <property type="entry name" value="SERINE/THREONINE-PROTEIN KINASE"/>
    <property type="match status" value="1"/>
</dbReference>
<dbReference type="PROSITE" id="PS50011">
    <property type="entry name" value="PROTEIN_KINASE_DOM"/>
    <property type="match status" value="1"/>
</dbReference>
<dbReference type="InterPro" id="IPR000719">
    <property type="entry name" value="Prot_kinase_dom"/>
</dbReference>
<protein>
    <submittedName>
        <fullName evidence="2">Kinase-like protein</fullName>
    </submittedName>
</protein>
<reference evidence="2" key="1">
    <citation type="journal article" date="2020" name="Stud. Mycol.">
        <title>101 Dothideomycetes genomes: a test case for predicting lifestyles and emergence of pathogens.</title>
        <authorList>
            <person name="Haridas S."/>
            <person name="Albert R."/>
            <person name="Binder M."/>
            <person name="Bloem J."/>
            <person name="Labutti K."/>
            <person name="Salamov A."/>
            <person name="Andreopoulos B."/>
            <person name="Baker S."/>
            <person name="Barry K."/>
            <person name="Bills G."/>
            <person name="Bluhm B."/>
            <person name="Cannon C."/>
            <person name="Castanera R."/>
            <person name="Culley D."/>
            <person name="Daum C."/>
            <person name="Ezra D."/>
            <person name="Gonzalez J."/>
            <person name="Henrissat B."/>
            <person name="Kuo A."/>
            <person name="Liang C."/>
            <person name="Lipzen A."/>
            <person name="Lutzoni F."/>
            <person name="Magnuson J."/>
            <person name="Mondo S."/>
            <person name="Nolan M."/>
            <person name="Ohm R."/>
            <person name="Pangilinan J."/>
            <person name="Park H.-J."/>
            <person name="Ramirez L."/>
            <person name="Alfaro M."/>
            <person name="Sun H."/>
            <person name="Tritt A."/>
            <person name="Yoshinaga Y."/>
            <person name="Zwiers L.-H."/>
            <person name="Turgeon B."/>
            <person name="Goodwin S."/>
            <person name="Spatafora J."/>
            <person name="Crous P."/>
            <person name="Grigoriev I."/>
        </authorList>
    </citation>
    <scope>NUCLEOTIDE SEQUENCE</scope>
    <source>
        <strain evidence="2">CBS 207.26</strain>
    </source>
</reference>
<dbReference type="EMBL" id="ML994618">
    <property type="protein sequence ID" value="KAF2190698.1"/>
    <property type="molecule type" value="Genomic_DNA"/>
</dbReference>
<name>A0A6A6EJ01_9PEZI</name>
<evidence type="ECO:0000313" key="3">
    <source>
        <dbReference type="Proteomes" id="UP000800200"/>
    </source>
</evidence>
<dbReference type="InterPro" id="IPR011009">
    <property type="entry name" value="Kinase-like_dom_sf"/>
</dbReference>